<dbReference type="PANTHER" id="PTHR33867:SF1">
    <property type="entry name" value="RIBOSOME MATURATION FACTOR RIMP"/>
    <property type="match status" value="1"/>
</dbReference>
<dbReference type="GO" id="GO:0005829">
    <property type="term" value="C:cytosol"/>
    <property type="evidence" value="ECO:0007669"/>
    <property type="project" value="TreeGrafter"/>
</dbReference>
<dbReference type="EMBL" id="CAESAN010000008">
    <property type="protein sequence ID" value="CAB4335842.1"/>
    <property type="molecule type" value="Genomic_DNA"/>
</dbReference>
<sequence>MNITNIQAEIEAKLAETQPAVEVLAVEQAGSGVVRVVIDHPDGVTLDLCAAVTGELDEVREQVGVEVASPGRERPLSRPEHFQRFLGRRARVRTRESLEGHKSFTGELVGASNDEVTISAGDSLVAIPYAAIKRSNLVEE</sequence>
<dbReference type="GO" id="GO:0006412">
    <property type="term" value="P:translation"/>
    <property type="evidence" value="ECO:0007669"/>
    <property type="project" value="TreeGrafter"/>
</dbReference>
<reference evidence="5" key="1">
    <citation type="submission" date="2020-05" db="EMBL/GenBank/DDBJ databases">
        <authorList>
            <person name="Chiriac C."/>
            <person name="Salcher M."/>
            <person name="Ghai R."/>
            <person name="Kavagutti S V."/>
        </authorList>
    </citation>
    <scope>NUCLEOTIDE SEQUENCE</scope>
</reference>
<dbReference type="HAMAP" id="MF_01077">
    <property type="entry name" value="RimP"/>
    <property type="match status" value="1"/>
</dbReference>
<feature type="domain" description="Ribosome maturation factor RimP N-terminal" evidence="3">
    <location>
        <begin position="21"/>
        <end position="71"/>
    </location>
</feature>
<keyword evidence="2" id="KW-0690">Ribosome biogenesis</keyword>
<evidence type="ECO:0000259" key="4">
    <source>
        <dbReference type="Pfam" id="PF17384"/>
    </source>
</evidence>
<evidence type="ECO:0000256" key="2">
    <source>
        <dbReference type="ARBA" id="ARBA00022517"/>
    </source>
</evidence>
<dbReference type="PANTHER" id="PTHR33867">
    <property type="entry name" value="RIBOSOME MATURATION FACTOR RIMP"/>
    <property type="match status" value="1"/>
</dbReference>
<gene>
    <name evidence="5" type="ORF">UFOPK3547_00170</name>
</gene>
<dbReference type="Pfam" id="PF17384">
    <property type="entry name" value="DUF150_C"/>
    <property type="match status" value="1"/>
</dbReference>
<dbReference type="GO" id="GO:0000028">
    <property type="term" value="P:ribosomal small subunit assembly"/>
    <property type="evidence" value="ECO:0007669"/>
    <property type="project" value="TreeGrafter"/>
</dbReference>
<dbReference type="InterPro" id="IPR003728">
    <property type="entry name" value="Ribosome_maturation_RimP"/>
</dbReference>
<dbReference type="Gene3D" id="3.30.300.70">
    <property type="entry name" value="RimP-like superfamily, N-terminal"/>
    <property type="match status" value="1"/>
</dbReference>
<feature type="domain" description="Ribosome maturation factor RimP C-terminal" evidence="4">
    <location>
        <begin position="76"/>
        <end position="138"/>
    </location>
</feature>
<evidence type="ECO:0000259" key="3">
    <source>
        <dbReference type="Pfam" id="PF02576"/>
    </source>
</evidence>
<proteinExistence type="inferred from homology"/>
<dbReference type="InterPro" id="IPR028998">
    <property type="entry name" value="RimP_C"/>
</dbReference>
<keyword evidence="1" id="KW-0963">Cytoplasm</keyword>
<dbReference type="Pfam" id="PF02576">
    <property type="entry name" value="RimP_N"/>
    <property type="match status" value="1"/>
</dbReference>
<dbReference type="InterPro" id="IPR028989">
    <property type="entry name" value="RimP_N"/>
</dbReference>
<dbReference type="SUPFAM" id="SSF75420">
    <property type="entry name" value="YhbC-like, N-terminal domain"/>
    <property type="match status" value="1"/>
</dbReference>
<protein>
    <submittedName>
        <fullName evidence="5">Unannotated protein</fullName>
    </submittedName>
</protein>
<dbReference type="InterPro" id="IPR035956">
    <property type="entry name" value="RimP_N_sf"/>
</dbReference>
<dbReference type="SUPFAM" id="SSF74942">
    <property type="entry name" value="YhbC-like, C-terminal domain"/>
    <property type="match status" value="1"/>
</dbReference>
<accession>A0A6J5Z425</accession>
<organism evidence="5">
    <name type="scientific">freshwater metagenome</name>
    <dbReference type="NCBI Taxonomy" id="449393"/>
    <lineage>
        <taxon>unclassified sequences</taxon>
        <taxon>metagenomes</taxon>
        <taxon>ecological metagenomes</taxon>
    </lineage>
</organism>
<dbReference type="InterPro" id="IPR036847">
    <property type="entry name" value="RimP_C_sf"/>
</dbReference>
<evidence type="ECO:0000256" key="1">
    <source>
        <dbReference type="ARBA" id="ARBA00022490"/>
    </source>
</evidence>
<dbReference type="Gene3D" id="2.30.30.180">
    <property type="entry name" value="Ribosome maturation factor RimP, C-terminal domain"/>
    <property type="match status" value="1"/>
</dbReference>
<name>A0A6J5Z425_9ZZZZ</name>
<evidence type="ECO:0000313" key="5">
    <source>
        <dbReference type="EMBL" id="CAB4335842.1"/>
    </source>
</evidence>
<dbReference type="CDD" id="cd01734">
    <property type="entry name" value="YlxS_C"/>
    <property type="match status" value="1"/>
</dbReference>
<dbReference type="AlphaFoldDB" id="A0A6J5Z425"/>